<dbReference type="EMBL" id="MU155223">
    <property type="protein sequence ID" value="KAF9478946.1"/>
    <property type="molecule type" value="Genomic_DNA"/>
</dbReference>
<dbReference type="AlphaFoldDB" id="A0A9P5Z173"/>
<keyword evidence="5" id="KW-1185">Reference proteome</keyword>
<keyword evidence="3" id="KW-0560">Oxidoreductase</keyword>
<dbReference type="InterPro" id="IPR002347">
    <property type="entry name" value="SDR_fam"/>
</dbReference>
<dbReference type="Gene3D" id="3.40.50.720">
    <property type="entry name" value="NAD(P)-binding Rossmann-like Domain"/>
    <property type="match status" value="1"/>
</dbReference>
<dbReference type="PANTHER" id="PTHR43008:SF4">
    <property type="entry name" value="CHAIN DEHYDROGENASE, PUTATIVE (AFU_ORTHOLOGUE AFUA_4G08710)-RELATED"/>
    <property type="match status" value="1"/>
</dbReference>
<dbReference type="PANTHER" id="PTHR43008">
    <property type="entry name" value="BENZIL REDUCTASE"/>
    <property type="match status" value="1"/>
</dbReference>
<comment type="similarity">
    <text evidence="1">Belongs to the short-chain dehydrogenases/reductases (SDR) family.</text>
</comment>
<dbReference type="PRINTS" id="PR00081">
    <property type="entry name" value="GDHRDH"/>
</dbReference>
<gene>
    <name evidence="4" type="ORF">BDN70DRAFT_906470</name>
</gene>
<organism evidence="4 5">
    <name type="scientific">Pholiota conissans</name>
    <dbReference type="NCBI Taxonomy" id="109636"/>
    <lineage>
        <taxon>Eukaryota</taxon>
        <taxon>Fungi</taxon>
        <taxon>Dikarya</taxon>
        <taxon>Basidiomycota</taxon>
        <taxon>Agaricomycotina</taxon>
        <taxon>Agaricomycetes</taxon>
        <taxon>Agaricomycetidae</taxon>
        <taxon>Agaricales</taxon>
        <taxon>Agaricineae</taxon>
        <taxon>Strophariaceae</taxon>
        <taxon>Pholiota</taxon>
    </lineage>
</organism>
<dbReference type="GO" id="GO:0050664">
    <property type="term" value="F:oxidoreductase activity, acting on NAD(P)H, oxygen as acceptor"/>
    <property type="evidence" value="ECO:0007669"/>
    <property type="project" value="TreeGrafter"/>
</dbReference>
<dbReference type="InterPro" id="IPR020904">
    <property type="entry name" value="Sc_DH/Rdtase_CS"/>
</dbReference>
<dbReference type="FunFam" id="3.40.50.720:FF:000245">
    <property type="entry name" value="Short chain dehydrogenase, putative"/>
    <property type="match status" value="1"/>
</dbReference>
<evidence type="ECO:0000313" key="5">
    <source>
        <dbReference type="Proteomes" id="UP000807469"/>
    </source>
</evidence>
<dbReference type="InterPro" id="IPR036291">
    <property type="entry name" value="NAD(P)-bd_dom_sf"/>
</dbReference>
<name>A0A9P5Z173_9AGAR</name>
<dbReference type="Proteomes" id="UP000807469">
    <property type="component" value="Unassembled WGS sequence"/>
</dbReference>
<evidence type="ECO:0000256" key="2">
    <source>
        <dbReference type="ARBA" id="ARBA00022857"/>
    </source>
</evidence>
<protein>
    <submittedName>
        <fullName evidence="4">NAD(P)-binding protein</fullName>
    </submittedName>
</protein>
<evidence type="ECO:0000256" key="3">
    <source>
        <dbReference type="ARBA" id="ARBA00023002"/>
    </source>
</evidence>
<reference evidence="4" key="1">
    <citation type="submission" date="2020-11" db="EMBL/GenBank/DDBJ databases">
        <authorList>
            <consortium name="DOE Joint Genome Institute"/>
            <person name="Ahrendt S."/>
            <person name="Riley R."/>
            <person name="Andreopoulos W."/>
            <person name="Labutti K."/>
            <person name="Pangilinan J."/>
            <person name="Ruiz-Duenas F.J."/>
            <person name="Barrasa J.M."/>
            <person name="Sanchez-Garcia M."/>
            <person name="Camarero S."/>
            <person name="Miyauchi S."/>
            <person name="Serrano A."/>
            <person name="Linde D."/>
            <person name="Babiker R."/>
            <person name="Drula E."/>
            <person name="Ayuso-Fernandez I."/>
            <person name="Pacheco R."/>
            <person name="Padilla G."/>
            <person name="Ferreira P."/>
            <person name="Barriuso J."/>
            <person name="Kellner H."/>
            <person name="Castanera R."/>
            <person name="Alfaro M."/>
            <person name="Ramirez L."/>
            <person name="Pisabarro A.G."/>
            <person name="Kuo A."/>
            <person name="Tritt A."/>
            <person name="Lipzen A."/>
            <person name="He G."/>
            <person name="Yan M."/>
            <person name="Ng V."/>
            <person name="Cullen D."/>
            <person name="Martin F."/>
            <person name="Rosso M.-N."/>
            <person name="Henrissat B."/>
            <person name="Hibbett D."/>
            <person name="Martinez A.T."/>
            <person name="Grigoriev I.V."/>
        </authorList>
    </citation>
    <scope>NUCLEOTIDE SEQUENCE</scope>
    <source>
        <strain evidence="4">CIRM-BRFM 674</strain>
    </source>
</reference>
<dbReference type="Pfam" id="PF13561">
    <property type="entry name" value="adh_short_C2"/>
    <property type="match status" value="1"/>
</dbReference>
<accession>A0A9P5Z173</accession>
<dbReference type="PROSITE" id="PS00061">
    <property type="entry name" value="ADH_SHORT"/>
    <property type="match status" value="1"/>
</dbReference>
<dbReference type="GO" id="GO:0016616">
    <property type="term" value="F:oxidoreductase activity, acting on the CH-OH group of donors, NAD or NADP as acceptor"/>
    <property type="evidence" value="ECO:0007669"/>
    <property type="project" value="UniProtKB-ARBA"/>
</dbReference>
<dbReference type="PRINTS" id="PR00080">
    <property type="entry name" value="SDRFAMILY"/>
</dbReference>
<comment type="caution">
    <text evidence="4">The sequence shown here is derived from an EMBL/GenBank/DDBJ whole genome shotgun (WGS) entry which is preliminary data.</text>
</comment>
<dbReference type="SUPFAM" id="SSF51735">
    <property type="entry name" value="NAD(P)-binding Rossmann-fold domains"/>
    <property type="match status" value="1"/>
</dbReference>
<dbReference type="OrthoDB" id="1669814at2759"/>
<proteinExistence type="inferred from homology"/>
<sequence length="295" mass="31497">MTQPTGGVAPILEGKTGLRSSIELFTLKDRVCVITGAERGLGLEMALAYAEAGAIVYCLDLPPAPSEEFKRIQQYVSAQSPTVVGKEQGGQTLAKGRIEYATCDVTKQDAVWALVNKIADKEGRLDICVACAGILRSAEVLEYKAADFQKIMDVNVNGVLFTAQAAGQAMVKHNSRGSIIIIASMSGSITNKGMHWTAYNTSKAAVIQMARSLACELGPKGIRCNSISPGYVYTEMTKAFLHGNPQLEKEWCSQNPLGRLANPQELQGIALFLGSDASTFCTGSNLIVDGGQTAW</sequence>
<evidence type="ECO:0000256" key="1">
    <source>
        <dbReference type="ARBA" id="ARBA00006484"/>
    </source>
</evidence>
<keyword evidence="2" id="KW-0521">NADP</keyword>
<evidence type="ECO:0000313" key="4">
    <source>
        <dbReference type="EMBL" id="KAF9478946.1"/>
    </source>
</evidence>